<protein>
    <submittedName>
        <fullName evidence="2">Uncharacterized protein</fullName>
    </submittedName>
</protein>
<accession>A0A1H9YAJ7</accession>
<dbReference type="RefSeq" id="WP_090731621.1">
    <property type="nucleotide sequence ID" value="NZ_FOHO01000001.1"/>
</dbReference>
<keyword evidence="3" id="KW-1185">Reference proteome</keyword>
<proteinExistence type="predicted"/>
<evidence type="ECO:0000313" key="3">
    <source>
        <dbReference type="Proteomes" id="UP000199180"/>
    </source>
</evidence>
<dbReference type="Proteomes" id="UP000199180">
    <property type="component" value="Unassembled WGS sequence"/>
</dbReference>
<dbReference type="AlphaFoldDB" id="A0A1H9YAJ7"/>
<gene>
    <name evidence="2" type="ORF">SAMN04489858_10195</name>
</gene>
<feature type="transmembrane region" description="Helical" evidence="1">
    <location>
        <begin position="12"/>
        <end position="32"/>
    </location>
</feature>
<reference evidence="2 3" key="1">
    <citation type="submission" date="2016-10" db="EMBL/GenBank/DDBJ databases">
        <authorList>
            <person name="de Groot N.N."/>
        </authorList>
    </citation>
    <scope>NUCLEOTIDE SEQUENCE [LARGE SCALE GENOMIC DNA]</scope>
    <source>
        <strain evidence="2 3">DSM 17862</strain>
    </source>
</reference>
<keyword evidence="1" id="KW-1133">Transmembrane helix</keyword>
<keyword evidence="1" id="KW-0812">Transmembrane</keyword>
<name>A0A1H9YAJ7_9RHOB</name>
<organism evidence="2 3">
    <name type="scientific">Paracoccus homiensis</name>
    <dbReference type="NCBI Taxonomy" id="364199"/>
    <lineage>
        <taxon>Bacteria</taxon>
        <taxon>Pseudomonadati</taxon>
        <taxon>Pseudomonadota</taxon>
        <taxon>Alphaproteobacteria</taxon>
        <taxon>Rhodobacterales</taxon>
        <taxon>Paracoccaceae</taxon>
        <taxon>Paracoccus</taxon>
    </lineage>
</organism>
<evidence type="ECO:0000256" key="1">
    <source>
        <dbReference type="SAM" id="Phobius"/>
    </source>
</evidence>
<dbReference type="EMBL" id="FOHO01000001">
    <property type="protein sequence ID" value="SES65893.1"/>
    <property type="molecule type" value="Genomic_DNA"/>
</dbReference>
<dbReference type="STRING" id="364199.SAMN04489858_10195"/>
<evidence type="ECO:0000313" key="2">
    <source>
        <dbReference type="EMBL" id="SES65893.1"/>
    </source>
</evidence>
<sequence>MDNSQLTDLPEFGDAVLAAASLAVALIGWLIGRATGRKAPVALMTILHSAVASVAAAAIKRRLTASEAAELLFEHLLGGSPETTRKLKPSPAVLGTLLEGALGRAAADQRVTDAGILRENVAAEVIAAAAKAMGR</sequence>
<keyword evidence="1" id="KW-0472">Membrane</keyword>